<dbReference type="Pfam" id="PF20520">
    <property type="entry name" value="Ac45-VOA1_TM"/>
    <property type="match status" value="1"/>
</dbReference>
<accession>A0A9N8JFS4</accession>
<sequence>MLLRYLSAAALALQSANAFKDASPFVLYSTSHCRLEGESANVNVISAQSLQEGINHQIDGCPYGTYVFVSQPGVSTNDLTLSKSTPHLRRRLSAKDDNVKSVFTAKNVVGEVDAMALVATVNRECNTKSTLLLDGEKGEIPTQAYDAIHVRFPNLPTDNDDRESALLQADSYLNSLLATLDSYTVIYAPLDNIAPAEVQHPEQYEMDEPYPSNMHTDLKRDLNAHIVRASNASNPQADLPLFEKYQFLSPGIFMGGVVSILLFSILYVGISAIANLEVSYMAFSKEMGPAAQKKQQQ</sequence>
<evidence type="ECO:0000256" key="8">
    <source>
        <dbReference type="ARBA" id="ARBA00023136"/>
    </source>
</evidence>
<evidence type="ECO:0000256" key="6">
    <source>
        <dbReference type="ARBA" id="ARBA00022824"/>
    </source>
</evidence>
<evidence type="ECO:0000256" key="11">
    <source>
        <dbReference type="SAM" id="SignalP"/>
    </source>
</evidence>
<evidence type="ECO:0000259" key="12">
    <source>
        <dbReference type="Pfam" id="PF20520"/>
    </source>
</evidence>
<feature type="signal peptide" evidence="11">
    <location>
        <begin position="1"/>
        <end position="18"/>
    </location>
</feature>
<protein>
    <recommendedName>
        <fullName evidence="3">Protein BIG1</fullName>
    </recommendedName>
</protein>
<evidence type="ECO:0000256" key="1">
    <source>
        <dbReference type="ARBA" id="ARBA00004115"/>
    </source>
</evidence>
<dbReference type="PANTHER" id="PTHR28285:SF1">
    <property type="entry name" value="PROTEIN BIG1"/>
    <property type="match status" value="1"/>
</dbReference>
<reference evidence="13" key="1">
    <citation type="submission" date="2020-06" db="EMBL/GenBank/DDBJ databases">
        <authorList>
            <person name="Onetto C."/>
        </authorList>
    </citation>
    <scope>NUCLEOTIDE SEQUENCE</scope>
</reference>
<dbReference type="AlphaFoldDB" id="A0A9N8JFS4"/>
<feature type="transmembrane region" description="Helical" evidence="10">
    <location>
        <begin position="252"/>
        <end position="276"/>
    </location>
</feature>
<keyword evidence="9" id="KW-0961">Cell wall biogenesis/degradation</keyword>
<dbReference type="Proteomes" id="UP000714618">
    <property type="component" value="Unassembled WGS sequence"/>
</dbReference>
<keyword evidence="8 10" id="KW-0472">Membrane</keyword>
<evidence type="ECO:0000313" key="13">
    <source>
        <dbReference type="EMBL" id="CAD0086554.1"/>
    </source>
</evidence>
<keyword evidence="5 11" id="KW-0732">Signal</keyword>
<dbReference type="GO" id="GO:0005789">
    <property type="term" value="C:endoplasmic reticulum membrane"/>
    <property type="evidence" value="ECO:0007669"/>
    <property type="project" value="UniProtKB-SubCell"/>
</dbReference>
<evidence type="ECO:0000256" key="3">
    <source>
        <dbReference type="ARBA" id="ARBA00022089"/>
    </source>
</evidence>
<feature type="chain" id="PRO_5040245008" description="Protein BIG1" evidence="11">
    <location>
        <begin position="19"/>
        <end position="297"/>
    </location>
</feature>
<dbReference type="GO" id="GO:0009272">
    <property type="term" value="P:fungal-type cell wall biogenesis"/>
    <property type="evidence" value="ECO:0007669"/>
    <property type="project" value="TreeGrafter"/>
</dbReference>
<evidence type="ECO:0000256" key="5">
    <source>
        <dbReference type="ARBA" id="ARBA00022729"/>
    </source>
</evidence>
<organism evidence="13 14">
    <name type="scientific">Aureobasidium mustum</name>
    <dbReference type="NCBI Taxonomy" id="2773714"/>
    <lineage>
        <taxon>Eukaryota</taxon>
        <taxon>Fungi</taxon>
        <taxon>Dikarya</taxon>
        <taxon>Ascomycota</taxon>
        <taxon>Pezizomycotina</taxon>
        <taxon>Dothideomycetes</taxon>
        <taxon>Dothideomycetidae</taxon>
        <taxon>Dothideales</taxon>
        <taxon>Saccotheciaceae</taxon>
        <taxon>Aureobasidium</taxon>
    </lineage>
</organism>
<feature type="domain" description="V-type proton ATPase subunit S1/VOA1 transmembrane" evidence="12">
    <location>
        <begin position="246"/>
        <end position="285"/>
    </location>
</feature>
<evidence type="ECO:0000256" key="9">
    <source>
        <dbReference type="ARBA" id="ARBA00023316"/>
    </source>
</evidence>
<dbReference type="OrthoDB" id="9985059at2759"/>
<dbReference type="InterPro" id="IPR046756">
    <property type="entry name" value="VAS1/VOA1_TM"/>
</dbReference>
<dbReference type="PANTHER" id="PTHR28285">
    <property type="entry name" value="PROTEIN BIG1"/>
    <property type="match status" value="1"/>
</dbReference>
<dbReference type="GO" id="GO:0006078">
    <property type="term" value="P:(1-&gt;6)-beta-D-glucan biosynthetic process"/>
    <property type="evidence" value="ECO:0007669"/>
    <property type="project" value="TreeGrafter"/>
</dbReference>
<dbReference type="InterPro" id="IPR037654">
    <property type="entry name" value="Big1"/>
</dbReference>
<comment type="caution">
    <text evidence="13">The sequence shown here is derived from an EMBL/GenBank/DDBJ whole genome shotgun (WGS) entry which is preliminary data.</text>
</comment>
<name>A0A9N8JFS4_9PEZI</name>
<gene>
    <name evidence="13" type="ORF">AWRI4233_LOCUS943</name>
</gene>
<comment type="subcellular location">
    <subcellularLocation>
        <location evidence="1">Endoplasmic reticulum membrane</location>
        <topology evidence="1">Single-pass type I membrane protein</topology>
    </subcellularLocation>
</comment>
<evidence type="ECO:0000256" key="10">
    <source>
        <dbReference type="SAM" id="Phobius"/>
    </source>
</evidence>
<keyword evidence="14" id="KW-1185">Reference proteome</keyword>
<evidence type="ECO:0000256" key="7">
    <source>
        <dbReference type="ARBA" id="ARBA00022989"/>
    </source>
</evidence>
<evidence type="ECO:0000256" key="2">
    <source>
        <dbReference type="ARBA" id="ARBA00008203"/>
    </source>
</evidence>
<keyword evidence="6" id="KW-0256">Endoplasmic reticulum</keyword>
<comment type="similarity">
    <text evidence="2">Belongs to the BIG1 family.</text>
</comment>
<evidence type="ECO:0000313" key="14">
    <source>
        <dbReference type="Proteomes" id="UP000714618"/>
    </source>
</evidence>
<dbReference type="GO" id="GO:0071555">
    <property type="term" value="P:cell wall organization"/>
    <property type="evidence" value="ECO:0007669"/>
    <property type="project" value="UniProtKB-KW"/>
</dbReference>
<dbReference type="EMBL" id="CAIJEO010000002">
    <property type="protein sequence ID" value="CAD0086554.1"/>
    <property type="molecule type" value="Genomic_DNA"/>
</dbReference>
<evidence type="ECO:0000256" key="4">
    <source>
        <dbReference type="ARBA" id="ARBA00022692"/>
    </source>
</evidence>
<proteinExistence type="inferred from homology"/>
<keyword evidence="7 10" id="KW-1133">Transmembrane helix</keyword>
<keyword evidence="4 10" id="KW-0812">Transmembrane</keyword>